<comment type="caution">
    <text evidence="2">The sequence shown here is derived from an EMBL/GenBank/DDBJ whole genome shotgun (WGS) entry which is preliminary data.</text>
</comment>
<dbReference type="InterPro" id="IPR029069">
    <property type="entry name" value="HotDog_dom_sf"/>
</dbReference>
<protein>
    <recommendedName>
        <fullName evidence="1">Thioesterase domain-containing protein</fullName>
    </recommendedName>
</protein>
<feature type="domain" description="Thioesterase" evidence="1">
    <location>
        <begin position="100"/>
        <end position="175"/>
    </location>
</feature>
<dbReference type="Gene3D" id="3.10.129.10">
    <property type="entry name" value="Hotdog Thioesterase"/>
    <property type="match status" value="1"/>
</dbReference>
<organism evidence="2 3">
    <name type="scientific">Lithohypha guttulata</name>
    <dbReference type="NCBI Taxonomy" id="1690604"/>
    <lineage>
        <taxon>Eukaryota</taxon>
        <taxon>Fungi</taxon>
        <taxon>Dikarya</taxon>
        <taxon>Ascomycota</taxon>
        <taxon>Pezizomycotina</taxon>
        <taxon>Eurotiomycetes</taxon>
        <taxon>Chaetothyriomycetidae</taxon>
        <taxon>Chaetothyriales</taxon>
        <taxon>Trichomeriaceae</taxon>
        <taxon>Lithohypha</taxon>
    </lineage>
</organism>
<dbReference type="CDD" id="cd03443">
    <property type="entry name" value="PaaI_thioesterase"/>
    <property type="match status" value="1"/>
</dbReference>
<accession>A0AAN7T6A2</accession>
<dbReference type="PANTHER" id="PTHR47260">
    <property type="entry name" value="UPF0644 PROTEIN PB2B4.06"/>
    <property type="match status" value="1"/>
</dbReference>
<evidence type="ECO:0000259" key="1">
    <source>
        <dbReference type="Pfam" id="PF03061"/>
    </source>
</evidence>
<dbReference type="InterPro" id="IPR006683">
    <property type="entry name" value="Thioestr_dom"/>
</dbReference>
<dbReference type="PANTHER" id="PTHR47260:SF3">
    <property type="entry name" value="THIOESTERASE FAMILY PROTEIN (AFU_ORTHOLOGUE AFUA_7G03960)"/>
    <property type="match status" value="1"/>
</dbReference>
<evidence type="ECO:0000313" key="3">
    <source>
        <dbReference type="Proteomes" id="UP001309876"/>
    </source>
</evidence>
<sequence length="190" mass="20767">MKLHPDFQEQPWCRDILDDPQVQFVEAPTSDVVANGIPATQGNERRVSNSMFVRTLYNASSNAIRAQINFSRPVREPDAITPDEYCYLLSIGDGLDGKTGRAHGGFNALILDQMTGTTASKVGGSFAPATARLEMDYAAPIDTPGIVLCRGWTVERSGRKTWVKAVIEDGKGRLLAKGRALFIDPKNSKL</sequence>
<dbReference type="SUPFAM" id="SSF54637">
    <property type="entry name" value="Thioesterase/thiol ester dehydrase-isomerase"/>
    <property type="match status" value="1"/>
</dbReference>
<dbReference type="EMBL" id="JAVRRJ010000002">
    <property type="protein sequence ID" value="KAK5088984.1"/>
    <property type="molecule type" value="Genomic_DNA"/>
</dbReference>
<gene>
    <name evidence="2" type="ORF">LTR05_003208</name>
</gene>
<dbReference type="AlphaFoldDB" id="A0AAN7T6A2"/>
<dbReference type="Pfam" id="PF03061">
    <property type="entry name" value="4HBT"/>
    <property type="match status" value="1"/>
</dbReference>
<name>A0AAN7T6A2_9EURO</name>
<reference evidence="2 3" key="1">
    <citation type="submission" date="2023-08" db="EMBL/GenBank/DDBJ databases">
        <title>Black Yeasts Isolated from many extreme environments.</title>
        <authorList>
            <person name="Coleine C."/>
            <person name="Stajich J.E."/>
            <person name="Selbmann L."/>
        </authorList>
    </citation>
    <scope>NUCLEOTIDE SEQUENCE [LARGE SCALE GENOMIC DNA]</scope>
    <source>
        <strain evidence="2 3">CCFEE 5910</strain>
    </source>
</reference>
<keyword evidence="3" id="KW-1185">Reference proteome</keyword>
<proteinExistence type="predicted"/>
<dbReference type="Proteomes" id="UP001309876">
    <property type="component" value="Unassembled WGS sequence"/>
</dbReference>
<evidence type="ECO:0000313" key="2">
    <source>
        <dbReference type="EMBL" id="KAK5088984.1"/>
    </source>
</evidence>
<dbReference type="InterPro" id="IPR052061">
    <property type="entry name" value="PTE-AB_protein"/>
</dbReference>